<dbReference type="InterPro" id="IPR009057">
    <property type="entry name" value="Homeodomain-like_sf"/>
</dbReference>
<dbReference type="InterPro" id="IPR036271">
    <property type="entry name" value="Tet_transcr_reg_TetR-rel_C_sf"/>
</dbReference>
<dbReference type="OrthoDB" id="9785164at2"/>
<dbReference type="STRING" id="1120975.SAMN02746064_02016"/>
<feature type="domain" description="HTH tetR-type" evidence="5">
    <location>
        <begin position="8"/>
        <end position="68"/>
    </location>
</feature>
<reference evidence="6 7" key="1">
    <citation type="submission" date="2016-11" db="EMBL/GenBank/DDBJ databases">
        <authorList>
            <person name="Jaros S."/>
            <person name="Januszkiewicz K."/>
            <person name="Wedrychowicz H."/>
        </authorList>
    </citation>
    <scope>NUCLEOTIDE SEQUENCE [LARGE SCALE GENOMIC DNA]</scope>
    <source>
        <strain evidence="6 7">DSM 14828</strain>
    </source>
</reference>
<accession>A0A1M4ZCM1</accession>
<dbReference type="SUPFAM" id="SSF46689">
    <property type="entry name" value="Homeodomain-like"/>
    <property type="match status" value="1"/>
</dbReference>
<dbReference type="InterPro" id="IPR001647">
    <property type="entry name" value="HTH_TetR"/>
</dbReference>
<dbReference type="EMBL" id="FQTU01000016">
    <property type="protein sequence ID" value="SHF15780.1"/>
    <property type="molecule type" value="Genomic_DNA"/>
</dbReference>
<evidence type="ECO:0000256" key="4">
    <source>
        <dbReference type="PROSITE-ProRule" id="PRU00335"/>
    </source>
</evidence>
<keyword evidence="1" id="KW-0805">Transcription regulation</keyword>
<dbReference type="Gene3D" id="1.10.10.60">
    <property type="entry name" value="Homeodomain-like"/>
    <property type="match status" value="1"/>
</dbReference>
<dbReference type="PRINTS" id="PR00455">
    <property type="entry name" value="HTHTETR"/>
</dbReference>
<dbReference type="GO" id="GO:0000976">
    <property type="term" value="F:transcription cis-regulatory region binding"/>
    <property type="evidence" value="ECO:0007669"/>
    <property type="project" value="TreeGrafter"/>
</dbReference>
<name>A0A1M4ZCM1_9FIRM</name>
<evidence type="ECO:0000313" key="6">
    <source>
        <dbReference type="EMBL" id="SHF15780.1"/>
    </source>
</evidence>
<proteinExistence type="predicted"/>
<keyword evidence="7" id="KW-1185">Reference proteome</keyword>
<dbReference type="Proteomes" id="UP000184251">
    <property type="component" value="Unassembled WGS sequence"/>
</dbReference>
<dbReference type="RefSeq" id="WP_073271601.1">
    <property type="nucleotide sequence ID" value="NZ_FQTU01000016.1"/>
</dbReference>
<dbReference type="Pfam" id="PF00440">
    <property type="entry name" value="TetR_N"/>
    <property type="match status" value="1"/>
</dbReference>
<organism evidence="6 7">
    <name type="scientific">Alkalibacter saccharofermentans DSM 14828</name>
    <dbReference type="NCBI Taxonomy" id="1120975"/>
    <lineage>
        <taxon>Bacteria</taxon>
        <taxon>Bacillati</taxon>
        <taxon>Bacillota</taxon>
        <taxon>Clostridia</taxon>
        <taxon>Eubacteriales</taxon>
        <taxon>Eubacteriaceae</taxon>
        <taxon>Alkalibacter</taxon>
    </lineage>
</organism>
<evidence type="ECO:0000313" key="7">
    <source>
        <dbReference type="Proteomes" id="UP000184251"/>
    </source>
</evidence>
<protein>
    <submittedName>
        <fullName evidence="6">Transcriptional regulator, TetR family</fullName>
    </submittedName>
</protein>
<dbReference type="SUPFAM" id="SSF48498">
    <property type="entry name" value="Tetracyclin repressor-like, C-terminal domain"/>
    <property type="match status" value="1"/>
</dbReference>
<dbReference type="AlphaFoldDB" id="A0A1M4ZCM1"/>
<evidence type="ECO:0000256" key="2">
    <source>
        <dbReference type="ARBA" id="ARBA00023125"/>
    </source>
</evidence>
<dbReference type="Gene3D" id="1.10.357.10">
    <property type="entry name" value="Tetracycline Repressor, domain 2"/>
    <property type="match status" value="1"/>
</dbReference>
<dbReference type="PANTHER" id="PTHR30055:SF234">
    <property type="entry name" value="HTH-TYPE TRANSCRIPTIONAL REGULATOR BETI"/>
    <property type="match status" value="1"/>
</dbReference>
<evidence type="ECO:0000256" key="1">
    <source>
        <dbReference type="ARBA" id="ARBA00023015"/>
    </source>
</evidence>
<keyword evidence="2 4" id="KW-0238">DNA-binding</keyword>
<evidence type="ECO:0000259" key="5">
    <source>
        <dbReference type="PROSITE" id="PS50977"/>
    </source>
</evidence>
<dbReference type="PANTHER" id="PTHR30055">
    <property type="entry name" value="HTH-TYPE TRANSCRIPTIONAL REGULATOR RUTR"/>
    <property type="match status" value="1"/>
</dbReference>
<dbReference type="InterPro" id="IPR050109">
    <property type="entry name" value="HTH-type_TetR-like_transc_reg"/>
</dbReference>
<evidence type="ECO:0000256" key="3">
    <source>
        <dbReference type="ARBA" id="ARBA00023163"/>
    </source>
</evidence>
<sequence>MRSYKSADQRKTEILEAALDLFSRQGFQDTTMEQISSHIKMARTSLYEYYKSKEDILYSLINEIVEEEREKPLEGSIRAQLEVLAAESIARLQKNFTLYKILFQELPTLSNPTFDKIRAWQGRSMILVHEVIVNGIKEEAFKATRKPEDIAFVFKALIGQRLADILITDTQVEPEVEAKRLIDLMWFGIGQEGSDIS</sequence>
<gene>
    <name evidence="6" type="ORF">SAMN02746064_02016</name>
</gene>
<feature type="DNA-binding region" description="H-T-H motif" evidence="4">
    <location>
        <begin position="31"/>
        <end position="50"/>
    </location>
</feature>
<keyword evidence="3" id="KW-0804">Transcription</keyword>
<dbReference type="GO" id="GO:0003700">
    <property type="term" value="F:DNA-binding transcription factor activity"/>
    <property type="evidence" value="ECO:0007669"/>
    <property type="project" value="TreeGrafter"/>
</dbReference>
<dbReference type="PROSITE" id="PS50977">
    <property type="entry name" value="HTH_TETR_2"/>
    <property type="match status" value="1"/>
</dbReference>